<sequence>MKRLRILTFLVCLIPFVLLLLKVLQNDLGPDPAKELALETGEWSIRFLLLALAMTPLRHLSGRVEFAQRRRMVGLFALFYASVHFLVWVIFLLGLRWGAILEEVVERPYITIGFSSFLILIVLGATSPRVMVRKLGKNWRRLHRLVYVAGVLAIIHLVWIVRTDLSEALLYGAILAGLLGWRLVFARNKARGLL</sequence>
<keyword evidence="4 8" id="KW-0812">Transmembrane</keyword>
<dbReference type="HAMAP" id="MF_01207">
    <property type="entry name" value="MsrQ"/>
    <property type="match status" value="1"/>
</dbReference>
<keyword evidence="8" id="KW-1003">Cell membrane</keyword>
<gene>
    <name evidence="8" type="primary">msrQ</name>
    <name evidence="10" type="ORF">ABR85_09065</name>
</gene>
<comment type="cofactor">
    <cofactor evidence="8">
        <name>FMN</name>
        <dbReference type="ChEBI" id="CHEBI:58210"/>
    </cofactor>
    <text evidence="8">Binds 1 FMN per subunit.</text>
</comment>
<comment type="caution">
    <text evidence="10">The sequence shown here is derived from an EMBL/GenBank/DDBJ whole genome shotgun (WGS) entry which is preliminary data.</text>
</comment>
<keyword evidence="7 8" id="KW-0472">Membrane</keyword>
<feature type="domain" description="Ferric oxidoreductase" evidence="9">
    <location>
        <begin position="40"/>
        <end position="153"/>
    </location>
</feature>
<evidence type="ECO:0000256" key="2">
    <source>
        <dbReference type="ARBA" id="ARBA00022448"/>
    </source>
</evidence>
<feature type="transmembrane region" description="Helical" evidence="8">
    <location>
        <begin position="41"/>
        <end position="60"/>
    </location>
</feature>
<dbReference type="GO" id="GO:0046872">
    <property type="term" value="F:metal ion binding"/>
    <property type="evidence" value="ECO:0007669"/>
    <property type="project" value="UniProtKB-KW"/>
</dbReference>
<keyword evidence="8" id="KW-0479">Metal-binding</keyword>
<dbReference type="EMBL" id="LICD01000174">
    <property type="protein sequence ID" value="KRO79435.1"/>
    <property type="molecule type" value="Genomic_DNA"/>
</dbReference>
<accession>A0A0R2T238</accession>
<dbReference type="Proteomes" id="UP000051242">
    <property type="component" value="Unassembled WGS sequence"/>
</dbReference>
<keyword evidence="6 8" id="KW-0408">Iron</keyword>
<reference evidence="10 11" key="1">
    <citation type="submission" date="2015-10" db="EMBL/GenBank/DDBJ databases">
        <title>Metagenome-Assembled Genomes uncover a global brackish microbiome.</title>
        <authorList>
            <person name="Hugerth L.W."/>
            <person name="Larsson J."/>
            <person name="Alneberg J."/>
            <person name="Lindh M.V."/>
            <person name="Legrand C."/>
            <person name="Pinhassi J."/>
            <person name="Andersson A.F."/>
        </authorList>
    </citation>
    <scope>NUCLEOTIDE SEQUENCE [LARGE SCALE GENOMIC DNA]</scope>
    <source>
        <strain evidence="10">BACL22 MAG-120619-bin3</strain>
    </source>
</reference>
<evidence type="ECO:0000256" key="3">
    <source>
        <dbReference type="ARBA" id="ARBA00022617"/>
    </source>
</evidence>
<comment type="function">
    <text evidence="8">Part of the MsrPQ system that repairs oxidized periplasmic proteins containing methionine sulfoxide residues (Met-O), using respiratory chain electrons. Thus protects these proteins from oxidative-stress damage caused by reactive species of oxygen and chlorine generated by the host defense mechanisms. MsrPQ is essential for the maintenance of envelope integrity under bleach stress, rescuing a wide series of structurally unrelated periplasmic proteins from methionine oxidation. MsrQ provides electrons for reduction to the reductase catalytic subunit MsrP, using the quinone pool of the respiratory chain.</text>
</comment>
<dbReference type="InterPro" id="IPR013130">
    <property type="entry name" value="Fe3_Rdtase_TM_dom"/>
</dbReference>
<dbReference type="AlphaFoldDB" id="A0A0R2T238"/>
<keyword evidence="3 8" id="KW-0349">Heme</keyword>
<evidence type="ECO:0000256" key="8">
    <source>
        <dbReference type="HAMAP-Rule" id="MF_01207"/>
    </source>
</evidence>
<evidence type="ECO:0000256" key="7">
    <source>
        <dbReference type="ARBA" id="ARBA00023136"/>
    </source>
</evidence>
<dbReference type="GO" id="GO:0010181">
    <property type="term" value="F:FMN binding"/>
    <property type="evidence" value="ECO:0007669"/>
    <property type="project" value="UniProtKB-UniRule"/>
</dbReference>
<comment type="subunit">
    <text evidence="8">Heterodimer of a catalytic subunit (MsrP) and a heme-binding subunit (MsrQ).</text>
</comment>
<keyword evidence="8" id="KW-0249">Electron transport</keyword>
<dbReference type="InterPro" id="IPR022837">
    <property type="entry name" value="MsrQ-like"/>
</dbReference>
<proteinExistence type="inferred from homology"/>
<keyword evidence="8" id="KW-0288">FMN</keyword>
<evidence type="ECO:0000313" key="10">
    <source>
        <dbReference type="EMBL" id="KRO79435.1"/>
    </source>
</evidence>
<comment type="subcellular location">
    <subcellularLocation>
        <location evidence="8">Cell membrane</location>
        <topology evidence="8">Multi-pass membrane protein</topology>
    </subcellularLocation>
    <subcellularLocation>
        <location evidence="1">Membrane</location>
        <topology evidence="1">Multi-pass membrane protein</topology>
    </subcellularLocation>
</comment>
<evidence type="ECO:0000256" key="1">
    <source>
        <dbReference type="ARBA" id="ARBA00004141"/>
    </source>
</evidence>
<feature type="transmembrane region" description="Helical" evidence="8">
    <location>
        <begin position="168"/>
        <end position="185"/>
    </location>
</feature>
<feature type="transmembrane region" description="Helical" evidence="8">
    <location>
        <begin position="144"/>
        <end position="162"/>
    </location>
</feature>
<comment type="cofactor">
    <cofactor evidence="8">
        <name>heme b</name>
        <dbReference type="ChEBI" id="CHEBI:60344"/>
    </cofactor>
    <text evidence="8">Binds 1 heme b (iron(II)-protoporphyrin IX) group per subunit.</text>
</comment>
<dbReference type="GO" id="GO:0016679">
    <property type="term" value="F:oxidoreductase activity, acting on diphenols and related substances as donors"/>
    <property type="evidence" value="ECO:0007669"/>
    <property type="project" value="TreeGrafter"/>
</dbReference>
<evidence type="ECO:0000256" key="5">
    <source>
        <dbReference type="ARBA" id="ARBA00022989"/>
    </source>
</evidence>
<keyword evidence="5 8" id="KW-1133">Transmembrane helix</keyword>
<feature type="transmembrane region" description="Helical" evidence="8">
    <location>
        <begin position="72"/>
        <end position="97"/>
    </location>
</feature>
<protein>
    <recommendedName>
        <fullName evidence="8">Protein-methionine-sulfoxide reductase heme-binding subunit MsrQ</fullName>
    </recommendedName>
    <alternativeName>
        <fullName evidence="8">Flavocytochrome MsrQ</fullName>
    </alternativeName>
</protein>
<dbReference type="GO" id="GO:0005886">
    <property type="term" value="C:plasma membrane"/>
    <property type="evidence" value="ECO:0007669"/>
    <property type="project" value="UniProtKB-SubCell"/>
</dbReference>
<comment type="similarity">
    <text evidence="8">Belongs to the MsrQ family.</text>
</comment>
<dbReference type="PANTHER" id="PTHR36964">
    <property type="entry name" value="PROTEIN-METHIONINE-SULFOXIDE REDUCTASE HEME-BINDING SUBUNIT MSRQ"/>
    <property type="match status" value="1"/>
</dbReference>
<dbReference type="GO" id="GO:0009055">
    <property type="term" value="F:electron transfer activity"/>
    <property type="evidence" value="ECO:0007669"/>
    <property type="project" value="UniProtKB-UniRule"/>
</dbReference>
<organism evidence="10 11">
    <name type="scientific">OM182 bacterium BACL3 MAG-120619-bin3</name>
    <dbReference type="NCBI Taxonomy" id="1655593"/>
    <lineage>
        <taxon>Bacteria</taxon>
        <taxon>Pseudomonadati</taxon>
        <taxon>Pseudomonadota</taxon>
        <taxon>Gammaproteobacteria</taxon>
        <taxon>OMG group</taxon>
        <taxon>OM182 clade</taxon>
    </lineage>
</organism>
<feature type="transmembrane region" description="Helical" evidence="8">
    <location>
        <begin position="109"/>
        <end position="132"/>
    </location>
</feature>
<comment type="caution">
    <text evidence="8">Lacks conserved residue(s) required for the propagation of feature annotation.</text>
</comment>
<evidence type="ECO:0000256" key="4">
    <source>
        <dbReference type="ARBA" id="ARBA00022692"/>
    </source>
</evidence>
<evidence type="ECO:0000259" key="9">
    <source>
        <dbReference type="Pfam" id="PF01794"/>
    </source>
</evidence>
<dbReference type="GO" id="GO:0030091">
    <property type="term" value="P:protein repair"/>
    <property type="evidence" value="ECO:0007669"/>
    <property type="project" value="UniProtKB-UniRule"/>
</dbReference>
<dbReference type="Pfam" id="PF01794">
    <property type="entry name" value="Ferric_reduct"/>
    <property type="match status" value="1"/>
</dbReference>
<keyword evidence="8" id="KW-0285">Flavoprotein</keyword>
<name>A0A0R2T238_9GAMM</name>
<dbReference type="PANTHER" id="PTHR36964:SF1">
    <property type="entry name" value="PROTEIN-METHIONINE-SULFOXIDE REDUCTASE HEME-BINDING SUBUNIT MSRQ"/>
    <property type="match status" value="1"/>
</dbReference>
<evidence type="ECO:0000313" key="11">
    <source>
        <dbReference type="Proteomes" id="UP000051242"/>
    </source>
</evidence>
<keyword evidence="2 8" id="KW-0813">Transport</keyword>
<dbReference type="GO" id="GO:0020037">
    <property type="term" value="F:heme binding"/>
    <property type="evidence" value="ECO:0007669"/>
    <property type="project" value="UniProtKB-UniRule"/>
</dbReference>
<evidence type="ECO:0000256" key="6">
    <source>
        <dbReference type="ARBA" id="ARBA00023004"/>
    </source>
</evidence>